<name>D2R7P6_PIRSD</name>
<protein>
    <submittedName>
        <fullName evidence="3">Thioesterase superfamily protein</fullName>
    </submittedName>
</protein>
<dbReference type="SUPFAM" id="SSF54637">
    <property type="entry name" value="Thioesterase/thiol ester dehydrase-isomerase"/>
    <property type="match status" value="1"/>
</dbReference>
<evidence type="ECO:0000256" key="2">
    <source>
        <dbReference type="ARBA" id="ARBA00022801"/>
    </source>
</evidence>
<accession>D2R7P6</accession>
<proteinExistence type="inferred from homology"/>
<comment type="similarity">
    <text evidence="1">Belongs to the 4-hydroxybenzoyl-CoA thioesterase family.</text>
</comment>
<evidence type="ECO:0000256" key="1">
    <source>
        <dbReference type="ARBA" id="ARBA00005953"/>
    </source>
</evidence>
<sequence length="137" mass="15787">MTLFHEIEFRVRYQETDGQGRVHHANYPSWFETGRVELLRSIGYSYRELEDAGLLLVVAEMNVKYYWPAVFDDIIRLRTTAMRAKGARIEHKYEVFCGEKLLAEGSSTVACVDRQGRVTRLPKWLQGDATPKSSTEA</sequence>
<dbReference type="NCBIfam" id="TIGR00051">
    <property type="entry name" value="YbgC/FadM family acyl-CoA thioesterase"/>
    <property type="match status" value="1"/>
</dbReference>
<dbReference type="STRING" id="530564.Psta_2806"/>
<dbReference type="PANTHER" id="PTHR31793:SF37">
    <property type="entry name" value="ACYL-COA THIOESTER HYDROLASE YBGC"/>
    <property type="match status" value="1"/>
</dbReference>
<dbReference type="Pfam" id="PF13279">
    <property type="entry name" value="4HBT_2"/>
    <property type="match status" value="1"/>
</dbReference>
<dbReference type="EMBL" id="CP001848">
    <property type="protein sequence ID" value="ADB17472.1"/>
    <property type="molecule type" value="Genomic_DNA"/>
</dbReference>
<dbReference type="OrthoDB" id="9800856at2"/>
<organism evidence="3 4">
    <name type="scientific">Pirellula staleyi (strain ATCC 27377 / DSM 6068 / ICPB 4128)</name>
    <name type="common">Pirella staleyi</name>
    <dbReference type="NCBI Taxonomy" id="530564"/>
    <lineage>
        <taxon>Bacteria</taxon>
        <taxon>Pseudomonadati</taxon>
        <taxon>Planctomycetota</taxon>
        <taxon>Planctomycetia</taxon>
        <taxon>Pirellulales</taxon>
        <taxon>Pirellulaceae</taxon>
        <taxon>Pirellula</taxon>
    </lineage>
</organism>
<dbReference type="PIRSF" id="PIRSF003230">
    <property type="entry name" value="YbgC"/>
    <property type="match status" value="1"/>
</dbReference>
<dbReference type="InterPro" id="IPR029069">
    <property type="entry name" value="HotDog_dom_sf"/>
</dbReference>
<dbReference type="GO" id="GO:0047617">
    <property type="term" value="F:fatty acyl-CoA hydrolase activity"/>
    <property type="evidence" value="ECO:0007669"/>
    <property type="project" value="TreeGrafter"/>
</dbReference>
<dbReference type="KEGG" id="psl:Psta_2806"/>
<evidence type="ECO:0000313" key="4">
    <source>
        <dbReference type="Proteomes" id="UP000001887"/>
    </source>
</evidence>
<dbReference type="Proteomes" id="UP000001887">
    <property type="component" value="Chromosome"/>
</dbReference>
<dbReference type="PANTHER" id="PTHR31793">
    <property type="entry name" value="4-HYDROXYBENZOYL-COA THIOESTERASE FAMILY MEMBER"/>
    <property type="match status" value="1"/>
</dbReference>
<keyword evidence="2" id="KW-0378">Hydrolase</keyword>
<gene>
    <name evidence="3" type="ordered locus">Psta_2806</name>
</gene>
<reference evidence="3 4" key="1">
    <citation type="journal article" date="2009" name="Stand. Genomic Sci.">
        <title>Complete genome sequence of Pirellula staleyi type strain (ATCC 27377).</title>
        <authorList>
            <person name="Clum A."/>
            <person name="Tindall B.J."/>
            <person name="Sikorski J."/>
            <person name="Ivanova N."/>
            <person name="Mavrommatis K."/>
            <person name="Lucas S."/>
            <person name="Glavina del Rio T."/>
            <person name="Nolan M."/>
            <person name="Chen F."/>
            <person name="Tice H."/>
            <person name="Pitluck S."/>
            <person name="Cheng J.F."/>
            <person name="Chertkov O."/>
            <person name="Brettin T."/>
            <person name="Han C."/>
            <person name="Detter J.C."/>
            <person name="Kuske C."/>
            <person name="Bruce D."/>
            <person name="Goodwin L."/>
            <person name="Ovchinikova G."/>
            <person name="Pati A."/>
            <person name="Mikhailova N."/>
            <person name="Chen A."/>
            <person name="Palaniappan K."/>
            <person name="Land M."/>
            <person name="Hauser L."/>
            <person name="Chang Y.J."/>
            <person name="Jeffries C.D."/>
            <person name="Chain P."/>
            <person name="Rohde M."/>
            <person name="Goker M."/>
            <person name="Bristow J."/>
            <person name="Eisen J.A."/>
            <person name="Markowitz V."/>
            <person name="Hugenholtz P."/>
            <person name="Kyrpides N.C."/>
            <person name="Klenk H.P."/>
            <person name="Lapidus A."/>
        </authorList>
    </citation>
    <scope>NUCLEOTIDE SEQUENCE [LARGE SCALE GENOMIC DNA]</scope>
    <source>
        <strain evidence="4">ATCC 27377 / DSM 6068 / ICPB 4128</strain>
    </source>
</reference>
<dbReference type="AlphaFoldDB" id="D2R7P6"/>
<evidence type="ECO:0000313" key="3">
    <source>
        <dbReference type="EMBL" id="ADB17472.1"/>
    </source>
</evidence>
<dbReference type="CDD" id="cd00586">
    <property type="entry name" value="4HBT"/>
    <property type="match status" value="1"/>
</dbReference>
<keyword evidence="4" id="KW-1185">Reference proteome</keyword>
<dbReference type="HOGENOM" id="CLU_101141_3_3_0"/>
<dbReference type="Gene3D" id="3.10.129.10">
    <property type="entry name" value="Hotdog Thioesterase"/>
    <property type="match status" value="1"/>
</dbReference>
<dbReference type="InterPro" id="IPR006684">
    <property type="entry name" value="YbgC/YbaW"/>
</dbReference>
<dbReference type="InterPro" id="IPR050563">
    <property type="entry name" value="4-hydroxybenzoyl-CoA_TE"/>
</dbReference>
<dbReference type="eggNOG" id="COG0824">
    <property type="taxonomic scope" value="Bacteria"/>
</dbReference>